<dbReference type="InterPro" id="IPR002939">
    <property type="entry name" value="DnaJ_C"/>
</dbReference>
<dbReference type="CDD" id="cd10747">
    <property type="entry name" value="DnaJ_C"/>
    <property type="match status" value="1"/>
</dbReference>
<dbReference type="Pfam" id="PF00684">
    <property type="entry name" value="DnaJ_CXXCXGXG"/>
    <property type="match status" value="1"/>
</dbReference>
<feature type="region of interest" description="Disordered" evidence="7">
    <location>
        <begin position="394"/>
        <end position="430"/>
    </location>
</feature>
<dbReference type="OrthoDB" id="550424at2759"/>
<dbReference type="PANTHER" id="PTHR43888">
    <property type="entry name" value="DNAJ-LIKE-2, ISOFORM A-RELATED"/>
    <property type="match status" value="1"/>
</dbReference>
<proteinExistence type="predicted"/>
<evidence type="ECO:0000256" key="4">
    <source>
        <dbReference type="ARBA" id="ARBA00022833"/>
    </source>
</evidence>
<dbReference type="Pfam" id="PF00226">
    <property type="entry name" value="DnaJ"/>
    <property type="match status" value="1"/>
</dbReference>
<dbReference type="SUPFAM" id="SSF57938">
    <property type="entry name" value="DnaJ/Hsp40 cysteine-rich domain"/>
    <property type="match status" value="1"/>
</dbReference>
<evidence type="ECO:0000256" key="6">
    <source>
        <dbReference type="PROSITE-ProRule" id="PRU00546"/>
    </source>
</evidence>
<dbReference type="PROSITE" id="PS50076">
    <property type="entry name" value="DNAJ_2"/>
    <property type="match status" value="1"/>
</dbReference>
<dbReference type="Proteomes" id="UP000013776">
    <property type="component" value="Unassembled WGS sequence"/>
</dbReference>
<dbReference type="CDD" id="cd06257">
    <property type="entry name" value="DnaJ"/>
    <property type="match status" value="1"/>
</dbReference>
<dbReference type="FunFam" id="2.10.230.10:FF:000001">
    <property type="entry name" value="DnaJ subfamily A member 2"/>
    <property type="match status" value="1"/>
</dbReference>
<dbReference type="PRINTS" id="PR00625">
    <property type="entry name" value="JDOMAIN"/>
</dbReference>
<dbReference type="PROSITE" id="PS51188">
    <property type="entry name" value="ZF_CR"/>
    <property type="match status" value="1"/>
</dbReference>
<organism evidence="10 11">
    <name type="scientific">Taphrina deformans (strain PYCC 5710 / ATCC 11124 / CBS 356.35 / IMI 108563 / JCM 9778 / NBRC 8474)</name>
    <name type="common">Peach leaf curl fungus</name>
    <name type="synonym">Lalaria deformans</name>
    <dbReference type="NCBI Taxonomy" id="1097556"/>
    <lineage>
        <taxon>Eukaryota</taxon>
        <taxon>Fungi</taxon>
        <taxon>Dikarya</taxon>
        <taxon>Ascomycota</taxon>
        <taxon>Taphrinomycotina</taxon>
        <taxon>Taphrinomycetes</taxon>
        <taxon>Taphrinales</taxon>
        <taxon>Taphrinaceae</taxon>
        <taxon>Taphrina</taxon>
    </lineage>
</organism>
<keyword evidence="1 6" id="KW-0479">Metal-binding</keyword>
<dbReference type="VEuPathDB" id="FungiDB:TAPDE_000735"/>
<evidence type="ECO:0000256" key="2">
    <source>
        <dbReference type="ARBA" id="ARBA00022737"/>
    </source>
</evidence>
<name>R4X733_TAPDE</name>
<evidence type="ECO:0000313" key="10">
    <source>
        <dbReference type="EMBL" id="CCG81051.1"/>
    </source>
</evidence>
<keyword evidence="11" id="KW-1185">Reference proteome</keyword>
<dbReference type="SMART" id="SM00271">
    <property type="entry name" value="DnaJ"/>
    <property type="match status" value="1"/>
</dbReference>
<dbReference type="InterPro" id="IPR008971">
    <property type="entry name" value="HSP40/DnaJ_pept-bd"/>
</dbReference>
<evidence type="ECO:0000256" key="7">
    <source>
        <dbReference type="SAM" id="MobiDB-lite"/>
    </source>
</evidence>
<accession>R4X733</accession>
<dbReference type="GO" id="GO:0051082">
    <property type="term" value="F:unfolded protein binding"/>
    <property type="evidence" value="ECO:0007669"/>
    <property type="project" value="InterPro"/>
</dbReference>
<dbReference type="AlphaFoldDB" id="R4X733"/>
<dbReference type="FunFam" id="2.60.260.20:FF:000003">
    <property type="entry name" value="DnaJ subfamily A member 2"/>
    <property type="match status" value="1"/>
</dbReference>
<evidence type="ECO:0000259" key="8">
    <source>
        <dbReference type="PROSITE" id="PS50076"/>
    </source>
</evidence>
<keyword evidence="5" id="KW-0143">Chaperone</keyword>
<dbReference type="SUPFAM" id="SSF49493">
    <property type="entry name" value="HSP40/DnaJ peptide-binding domain"/>
    <property type="match status" value="2"/>
</dbReference>
<dbReference type="SUPFAM" id="SSF46565">
    <property type="entry name" value="Chaperone J-domain"/>
    <property type="match status" value="1"/>
</dbReference>
<evidence type="ECO:0000259" key="9">
    <source>
        <dbReference type="PROSITE" id="PS51188"/>
    </source>
</evidence>
<dbReference type="InterPro" id="IPR001305">
    <property type="entry name" value="HSP_DnaJ_Cys-rich_dom"/>
</dbReference>
<feature type="compositionally biased region" description="Acidic residues" evidence="7">
    <location>
        <begin position="413"/>
        <end position="422"/>
    </location>
</feature>
<dbReference type="InterPro" id="IPR036410">
    <property type="entry name" value="HSP_DnaJ_Cys-rich_dom_sf"/>
</dbReference>
<reference evidence="10 11" key="1">
    <citation type="journal article" date="2013" name="MBio">
        <title>Genome sequencing of the plant pathogen Taphrina deformans, the causal agent of peach leaf curl.</title>
        <authorList>
            <person name="Cisse O.H."/>
            <person name="Almeida J.M.G.C.F."/>
            <person name="Fonseca A."/>
            <person name="Kumar A.A."/>
            <person name="Salojaervi J."/>
            <person name="Overmyer K."/>
            <person name="Hauser P.M."/>
            <person name="Pagni M."/>
        </authorList>
    </citation>
    <scope>NUCLEOTIDE SEQUENCE [LARGE SCALE GENOMIC DNA]</scope>
    <source>
        <strain evidence="11">PYCC 5710 / ATCC 11124 / CBS 356.35 / IMI 108563 / JCM 9778 / NBRC 8474</strain>
    </source>
</reference>
<dbReference type="CDD" id="cd10719">
    <property type="entry name" value="DnaJ_zf"/>
    <property type="match status" value="1"/>
</dbReference>
<evidence type="ECO:0000256" key="3">
    <source>
        <dbReference type="ARBA" id="ARBA00022771"/>
    </source>
</evidence>
<evidence type="ECO:0000313" key="11">
    <source>
        <dbReference type="Proteomes" id="UP000013776"/>
    </source>
</evidence>
<keyword evidence="4 6" id="KW-0862">Zinc</keyword>
<dbReference type="GO" id="GO:0008270">
    <property type="term" value="F:zinc ion binding"/>
    <property type="evidence" value="ECO:0007669"/>
    <property type="project" value="UniProtKB-KW"/>
</dbReference>
<dbReference type="InterPro" id="IPR044713">
    <property type="entry name" value="DNJA1/2-like"/>
</dbReference>
<comment type="caution">
    <text evidence="10">The sequence shown here is derived from an EMBL/GenBank/DDBJ whole genome shotgun (WGS) entry which is preliminary data.</text>
</comment>
<dbReference type="STRING" id="1097556.R4X733"/>
<dbReference type="EMBL" id="CAHR02000023">
    <property type="protein sequence ID" value="CCG81051.1"/>
    <property type="molecule type" value="Genomic_DNA"/>
</dbReference>
<feature type="domain" description="J" evidence="8">
    <location>
        <begin position="8"/>
        <end position="75"/>
    </location>
</feature>
<sequence length="430" mass="46821">MAPVADTQLYDILGISPEAGAPDIKKAYHNLVRREHPDKKPEEEREEAAERFREIQEAYDILREPETRAQYDEMGLDGMAGRGAGGGSGMPGGMDMDDLFAQMFGGGMGGPPGRHPPRRTPRKQNVEHEYPVSLEDLYRGKSTKMKGTRNKICPHCTGSGCRSNHSPSKCPSCDGKGSKTASMMVGPGMYSQQQVECPSCEGSGKTIKDKDRCRKCKGKKVVDEVKIMEVFIDRGMADGEQVVLTGQADEVPGGEAGDVVITLAQRPHDVFTRLGSDLKADLTITLAESLCGFSRVVVNHLDGRRLTYASPVGKVMRPGETIVVKGEGMPVGHRREGFGDLYLLVRVDFPEDNFLSEKGEYGRLSGLLPQKQIRVPESTAASPLTEPMEEDIQGVTGNIDDFGGDAKVNGSDWTDDEEDEAEPGVQCNQQ</sequence>
<dbReference type="InterPro" id="IPR036869">
    <property type="entry name" value="J_dom_sf"/>
</dbReference>
<keyword evidence="3 6" id="KW-0863">Zinc-finger</keyword>
<gene>
    <name evidence="10" type="ORF">TAPDE_000735</name>
</gene>
<dbReference type="GO" id="GO:0006457">
    <property type="term" value="P:protein folding"/>
    <property type="evidence" value="ECO:0007669"/>
    <property type="project" value="InterPro"/>
</dbReference>
<dbReference type="InterPro" id="IPR001623">
    <property type="entry name" value="DnaJ_domain"/>
</dbReference>
<dbReference type="eggNOG" id="KOG0712">
    <property type="taxonomic scope" value="Eukaryota"/>
</dbReference>
<evidence type="ECO:0000256" key="5">
    <source>
        <dbReference type="ARBA" id="ARBA00023186"/>
    </source>
</evidence>
<evidence type="ECO:0000256" key="1">
    <source>
        <dbReference type="ARBA" id="ARBA00022723"/>
    </source>
</evidence>
<dbReference type="Pfam" id="PF01556">
    <property type="entry name" value="DnaJ_C"/>
    <property type="match status" value="1"/>
</dbReference>
<dbReference type="Gene3D" id="1.10.287.110">
    <property type="entry name" value="DnaJ domain"/>
    <property type="match status" value="1"/>
</dbReference>
<dbReference type="Gene3D" id="2.60.260.20">
    <property type="entry name" value="Urease metallochaperone UreE, N-terminal domain"/>
    <property type="match status" value="2"/>
</dbReference>
<keyword evidence="2" id="KW-0677">Repeat</keyword>
<feature type="zinc finger region" description="CR-type" evidence="6">
    <location>
        <begin position="140"/>
        <end position="225"/>
    </location>
</feature>
<dbReference type="Gene3D" id="2.10.230.10">
    <property type="entry name" value="Heat shock protein DnaJ, cysteine-rich domain"/>
    <property type="match status" value="1"/>
</dbReference>
<feature type="domain" description="CR-type" evidence="9">
    <location>
        <begin position="140"/>
        <end position="225"/>
    </location>
</feature>
<protein>
    <submittedName>
        <fullName evidence="10">Uncharacterized protein</fullName>
    </submittedName>
</protein>
<dbReference type="GO" id="GO:0030544">
    <property type="term" value="F:Hsp70 protein binding"/>
    <property type="evidence" value="ECO:0007669"/>
    <property type="project" value="InterPro"/>
</dbReference>